<accession>C1E3Y8</accession>
<dbReference type="InterPro" id="IPR013108">
    <property type="entry name" value="Amidohydro_3"/>
</dbReference>
<dbReference type="InParanoid" id="C1E3Y8"/>
<dbReference type="GO" id="GO:0006209">
    <property type="term" value="P:cytosine catabolic process"/>
    <property type="evidence" value="ECO:0007669"/>
    <property type="project" value="TreeGrafter"/>
</dbReference>
<dbReference type="GeneID" id="8243044"/>
<dbReference type="SUPFAM" id="SSF51556">
    <property type="entry name" value="Metallo-dependent hydrolases"/>
    <property type="match status" value="1"/>
</dbReference>
<dbReference type="PANTHER" id="PTHR32027:SF0">
    <property type="entry name" value="CYTOSINE DEAMINASE"/>
    <property type="match status" value="1"/>
</dbReference>
<dbReference type="KEGG" id="mis:MICPUN_96334"/>
<reference evidence="2 3" key="1">
    <citation type="journal article" date="2009" name="Science">
        <title>Green evolution and dynamic adaptations revealed by genomes of the marine picoeukaryotes Micromonas.</title>
        <authorList>
            <person name="Worden A.Z."/>
            <person name="Lee J.H."/>
            <person name="Mock T."/>
            <person name="Rouze P."/>
            <person name="Simmons M.P."/>
            <person name="Aerts A.L."/>
            <person name="Allen A.E."/>
            <person name="Cuvelier M.L."/>
            <person name="Derelle E."/>
            <person name="Everett M.V."/>
            <person name="Foulon E."/>
            <person name="Grimwood J."/>
            <person name="Gundlach H."/>
            <person name="Henrissat B."/>
            <person name="Napoli C."/>
            <person name="McDonald S.M."/>
            <person name="Parker M.S."/>
            <person name="Rombauts S."/>
            <person name="Salamov A."/>
            <person name="Von Dassow P."/>
            <person name="Badger J.H."/>
            <person name="Coutinho P.M."/>
            <person name="Demir E."/>
            <person name="Dubchak I."/>
            <person name="Gentemann C."/>
            <person name="Eikrem W."/>
            <person name="Gready J.E."/>
            <person name="John U."/>
            <person name="Lanier W."/>
            <person name="Lindquist E.A."/>
            <person name="Lucas S."/>
            <person name="Mayer K.F."/>
            <person name="Moreau H."/>
            <person name="Not F."/>
            <person name="Otillar R."/>
            <person name="Panaud O."/>
            <person name="Pangilinan J."/>
            <person name="Paulsen I."/>
            <person name="Piegu B."/>
            <person name="Poliakov A."/>
            <person name="Robbens S."/>
            <person name="Schmutz J."/>
            <person name="Toulza E."/>
            <person name="Wyss T."/>
            <person name="Zelensky A."/>
            <person name="Zhou K."/>
            <person name="Armbrust E.V."/>
            <person name="Bhattacharya D."/>
            <person name="Goodenough U.W."/>
            <person name="Van de Peer Y."/>
            <person name="Grigoriev I.V."/>
        </authorList>
    </citation>
    <scope>NUCLEOTIDE SEQUENCE [LARGE SCALE GENOMIC DNA]</scope>
    <source>
        <strain evidence="3">RCC299 / NOUM17</strain>
    </source>
</reference>
<dbReference type="GO" id="GO:0004131">
    <property type="term" value="F:cytosine deaminase activity"/>
    <property type="evidence" value="ECO:0007669"/>
    <property type="project" value="TreeGrafter"/>
</dbReference>
<gene>
    <name evidence="2" type="ORF">MICPUN_96334</name>
</gene>
<dbReference type="Gene3D" id="3.20.20.140">
    <property type="entry name" value="Metal-dependent hydrolases"/>
    <property type="match status" value="1"/>
</dbReference>
<dbReference type="GO" id="GO:0035888">
    <property type="term" value="F:isoguanine deaminase activity"/>
    <property type="evidence" value="ECO:0007669"/>
    <property type="project" value="TreeGrafter"/>
</dbReference>
<evidence type="ECO:0000313" key="2">
    <source>
        <dbReference type="EMBL" id="ACO62637.1"/>
    </source>
</evidence>
<dbReference type="EMBL" id="CP001325">
    <property type="protein sequence ID" value="ACO62637.1"/>
    <property type="molecule type" value="Genomic_DNA"/>
</dbReference>
<organism evidence="2 3">
    <name type="scientific">Micromonas commoda (strain RCC299 / NOUM17 / CCMP2709)</name>
    <name type="common">Picoplanktonic green alga</name>
    <dbReference type="NCBI Taxonomy" id="296587"/>
    <lineage>
        <taxon>Eukaryota</taxon>
        <taxon>Viridiplantae</taxon>
        <taxon>Chlorophyta</taxon>
        <taxon>Mamiellophyceae</taxon>
        <taxon>Mamiellales</taxon>
        <taxon>Mamiellaceae</taxon>
        <taxon>Micromonas</taxon>
    </lineage>
</organism>
<dbReference type="InterPro" id="IPR052349">
    <property type="entry name" value="Metallo-hydrolase_Enzymes"/>
</dbReference>
<sequence>MPALLDTIFKLANERGLDLDFHVDENGNEVSKGILHISEAAIRNNFKGKIVCGHCCSLAAQSPAELVRIFKAAREAGVCVVSLPIVNEWLQNRDVRGLCTPTRRGVTTLKELDDAGVPVCLASDNTRDQFYGYGDLDMLEIFREGCRIGHLDRPIHRWPLAVTTRPAQIMGLSEDHGCVVIGGKADLVLFRGRYYSELLSRPQLDRVVLRDGIPVTDELPDYRELDDKKHRKRARNGAGC</sequence>
<keyword evidence="3" id="KW-1185">Reference proteome</keyword>
<dbReference type="Pfam" id="PF07969">
    <property type="entry name" value="Amidohydro_3"/>
    <property type="match status" value="1"/>
</dbReference>
<evidence type="ECO:0000259" key="1">
    <source>
        <dbReference type="Pfam" id="PF07969"/>
    </source>
</evidence>
<dbReference type="AlphaFoldDB" id="C1E3Y8"/>
<dbReference type="InterPro" id="IPR032466">
    <property type="entry name" value="Metal_Hydrolase"/>
</dbReference>
<evidence type="ECO:0000313" key="3">
    <source>
        <dbReference type="Proteomes" id="UP000002009"/>
    </source>
</evidence>
<dbReference type="PANTHER" id="PTHR32027">
    <property type="entry name" value="CYTOSINE DEAMINASE"/>
    <property type="match status" value="1"/>
</dbReference>
<dbReference type="Proteomes" id="UP000002009">
    <property type="component" value="Chromosome 4"/>
</dbReference>
<dbReference type="RefSeq" id="XP_002501379.1">
    <property type="nucleotide sequence ID" value="XM_002501333.1"/>
</dbReference>
<name>C1E3Y8_MICCC</name>
<proteinExistence type="predicted"/>
<feature type="domain" description="Amidohydrolase 3" evidence="1">
    <location>
        <begin position="5"/>
        <end position="198"/>
    </location>
</feature>
<dbReference type="OrthoDB" id="10266980at2759"/>
<protein>
    <recommendedName>
        <fullName evidence="1">Amidohydrolase 3 domain-containing protein</fullName>
    </recommendedName>
</protein>